<gene>
    <name evidence="12" type="ORF">TcWFU_008803</name>
</gene>
<feature type="repeat" description="WD" evidence="9">
    <location>
        <begin position="170"/>
        <end position="211"/>
    </location>
</feature>
<evidence type="ECO:0000256" key="3">
    <source>
        <dbReference type="ARBA" id="ARBA00022574"/>
    </source>
</evidence>
<dbReference type="InterPro" id="IPR001680">
    <property type="entry name" value="WD40_rpt"/>
</dbReference>
<feature type="region of interest" description="Disordered" evidence="10">
    <location>
        <begin position="548"/>
        <end position="575"/>
    </location>
</feature>
<feature type="repeat" description="WD" evidence="9">
    <location>
        <begin position="286"/>
        <end position="327"/>
    </location>
</feature>
<feature type="repeat" description="WD" evidence="9">
    <location>
        <begin position="236"/>
        <end position="270"/>
    </location>
</feature>
<dbReference type="SUPFAM" id="SSF50978">
    <property type="entry name" value="WD40 repeat-like"/>
    <property type="match status" value="1"/>
</dbReference>
<feature type="region of interest" description="Disordered" evidence="10">
    <location>
        <begin position="651"/>
        <end position="671"/>
    </location>
</feature>
<evidence type="ECO:0000313" key="13">
    <source>
        <dbReference type="Proteomes" id="UP001651158"/>
    </source>
</evidence>
<dbReference type="Gene3D" id="2.130.10.10">
    <property type="entry name" value="YVTN repeat-like/Quinoprotein amine dehydrogenase"/>
    <property type="match status" value="2"/>
</dbReference>
<evidence type="ECO:0000256" key="9">
    <source>
        <dbReference type="PROSITE-ProRule" id="PRU00221"/>
    </source>
</evidence>
<dbReference type="PROSITE" id="PS50082">
    <property type="entry name" value="WD_REPEATS_2"/>
    <property type="match status" value="3"/>
</dbReference>
<keyword evidence="7" id="KW-0234">DNA repair</keyword>
<dbReference type="InterPro" id="IPR015943">
    <property type="entry name" value="WD40/YVTN_repeat-like_dom_sf"/>
</dbReference>
<evidence type="ECO:0000256" key="1">
    <source>
        <dbReference type="ARBA" id="ARBA00004123"/>
    </source>
</evidence>
<evidence type="ECO:0000259" key="11">
    <source>
        <dbReference type="Pfam" id="PF24105"/>
    </source>
</evidence>
<keyword evidence="13" id="KW-1185">Reference proteome</keyword>
<keyword evidence="6" id="KW-0156">Chromatin regulator</keyword>
<evidence type="ECO:0000256" key="10">
    <source>
        <dbReference type="SAM" id="MobiDB-lite"/>
    </source>
</evidence>
<evidence type="ECO:0000256" key="2">
    <source>
        <dbReference type="ARBA" id="ARBA00007306"/>
    </source>
</evidence>
<keyword evidence="8" id="KW-0539">Nucleus</keyword>
<dbReference type="PANTHER" id="PTHR15271">
    <property type="entry name" value="CHROMATIN ASSEMBLY FACTOR 1 SUBUNIT B"/>
    <property type="match status" value="1"/>
</dbReference>
<feature type="compositionally biased region" description="Polar residues" evidence="10">
    <location>
        <begin position="548"/>
        <end position="560"/>
    </location>
</feature>
<organism evidence="12 13">
    <name type="scientific">Taenia crassiceps</name>
    <dbReference type="NCBI Taxonomy" id="6207"/>
    <lineage>
        <taxon>Eukaryota</taxon>
        <taxon>Metazoa</taxon>
        <taxon>Spiralia</taxon>
        <taxon>Lophotrochozoa</taxon>
        <taxon>Platyhelminthes</taxon>
        <taxon>Cestoda</taxon>
        <taxon>Eucestoda</taxon>
        <taxon>Cyclophyllidea</taxon>
        <taxon>Taeniidae</taxon>
        <taxon>Taenia</taxon>
    </lineage>
</organism>
<evidence type="ECO:0000256" key="7">
    <source>
        <dbReference type="ARBA" id="ARBA00023204"/>
    </source>
</evidence>
<dbReference type="SMART" id="SM00320">
    <property type="entry name" value="WD40"/>
    <property type="match status" value="5"/>
</dbReference>
<keyword evidence="5" id="KW-0227">DNA damage</keyword>
<keyword evidence="3 9" id="KW-0853">WD repeat</keyword>
<comment type="subcellular location">
    <subcellularLocation>
        <location evidence="1">Nucleus</location>
    </subcellularLocation>
</comment>
<dbReference type="EMBL" id="JAKROA010000004">
    <property type="protein sequence ID" value="KAL5108123.1"/>
    <property type="molecule type" value="Genomic_DNA"/>
</dbReference>
<dbReference type="InterPro" id="IPR045145">
    <property type="entry name" value="PTHR15271"/>
</dbReference>
<dbReference type="Proteomes" id="UP001651158">
    <property type="component" value="Unassembled WGS sequence"/>
</dbReference>
<dbReference type="Pfam" id="PF24105">
    <property type="entry name" value="Beta-prop_CAF1B_HIR1"/>
    <property type="match status" value="2"/>
</dbReference>
<name>A0ABR4QEA8_9CEST</name>
<dbReference type="PANTHER" id="PTHR15271:SF4">
    <property type="entry name" value="CHROMATIN ASSEMBLY FACTOR 1 SUBUNIT B"/>
    <property type="match status" value="1"/>
</dbReference>
<proteinExistence type="inferred from homology"/>
<comment type="caution">
    <text evidence="12">The sequence shown here is derived from an EMBL/GenBank/DDBJ whole genome shotgun (WGS) entry which is preliminary data.</text>
</comment>
<sequence>MKVLTPEIAWHETLPIYSCDLQPFTLVSQTNDLGLREPLVELSLNDVKSNGTEKLKEGTTVTEGEDEKRSRPVFGETWTRLATAGGDSMVRLWRVHLDWRPPGSVTVTTFKKPLPKGMLEGNVGSSNKRPASVAAVSSTTTATVAAAGDAIGGVKVSAPVSEGLVFLATLKRHERLVNVVRWSPSGEYLASGGDDQFIIIWRMQPESESKSTPLSMPGDDGDESRYLETWLPLRSLRRHLEDVYDLCWSPDGTSLISGSVDQSVILWSLDLSAEGVSGGNCKSIVLRDHKHYVQGVAWDPLDVYVASLSSDRSCRIYKVATNQSVVTLSKVDKCHLFQDDSWKSFFRRPAFSPDGLLLICPAGNLETAPFAGDMSSAVSSTANKSASIASKVDAADSDVNLSSATAPQHAAHIFLRNWAKKPCVSLPTGSRPVIAVRFCPQPFRLRITNPNPEVAISGLFDLPYRWIFCLVLDDGLLFFDTQQVQPFAQVGQIHYQSLNDAAWSSDGRLVTVTSTDGYCSLIHFSMEELGVPYRGPLGVRMVSPAANSLETDSTENQNVTEHAAEATPEKDEKPQVRTMEALKSEGRRHISFESGIHTPERPHVSLPVTPNTGRYLSAPVLASPTVTTPTIIGSKRTGEKRRVPFITLSKEIESNPPTASHAVATEKGEQD</sequence>
<dbReference type="InterPro" id="IPR036322">
    <property type="entry name" value="WD40_repeat_dom_sf"/>
</dbReference>
<evidence type="ECO:0000256" key="6">
    <source>
        <dbReference type="ARBA" id="ARBA00022853"/>
    </source>
</evidence>
<accession>A0ABR4QEA8</accession>
<feature type="domain" description="CAF1B/HIR1 beta-propeller" evidence="11">
    <location>
        <begin position="404"/>
        <end position="529"/>
    </location>
</feature>
<evidence type="ECO:0000313" key="12">
    <source>
        <dbReference type="EMBL" id="KAL5108123.1"/>
    </source>
</evidence>
<dbReference type="InterPro" id="IPR055410">
    <property type="entry name" value="Beta-prop_CAF1B_HIR1"/>
</dbReference>
<evidence type="ECO:0000256" key="5">
    <source>
        <dbReference type="ARBA" id="ARBA00022763"/>
    </source>
</evidence>
<feature type="compositionally biased region" description="Basic and acidic residues" evidence="10">
    <location>
        <begin position="562"/>
        <end position="575"/>
    </location>
</feature>
<dbReference type="PROSITE" id="PS50294">
    <property type="entry name" value="WD_REPEATS_REGION"/>
    <property type="match status" value="2"/>
</dbReference>
<feature type="domain" description="CAF1B/HIR1 beta-propeller" evidence="11">
    <location>
        <begin position="164"/>
        <end position="370"/>
    </location>
</feature>
<protein>
    <submittedName>
        <fullName evidence="12">Chromatin assembly factor 1 subunit B</fullName>
    </submittedName>
</protein>
<evidence type="ECO:0000256" key="8">
    <source>
        <dbReference type="ARBA" id="ARBA00023242"/>
    </source>
</evidence>
<evidence type="ECO:0000256" key="4">
    <source>
        <dbReference type="ARBA" id="ARBA00022737"/>
    </source>
</evidence>
<reference evidence="12 13" key="1">
    <citation type="journal article" date="2022" name="Front. Cell. Infect. Microbiol.">
        <title>The Genomes of Two Strains of Taenia crassiceps the Animal Model for the Study of Human Cysticercosis.</title>
        <authorList>
            <person name="Bobes R.J."/>
            <person name="Estrada K."/>
            <person name="Rios-Valencia D.G."/>
            <person name="Calderon-Gallegos A."/>
            <person name="de la Torre P."/>
            <person name="Carrero J.C."/>
            <person name="Sanchez-Flores A."/>
            <person name="Laclette J.P."/>
        </authorList>
    </citation>
    <scope>NUCLEOTIDE SEQUENCE [LARGE SCALE GENOMIC DNA]</scope>
    <source>
        <strain evidence="12">WFUcys</strain>
    </source>
</reference>
<keyword evidence="4" id="KW-0677">Repeat</keyword>
<comment type="similarity">
    <text evidence="2">Belongs to the WD repeat HIR1 family.</text>
</comment>